<keyword evidence="14" id="KW-1185">Reference proteome</keyword>
<dbReference type="PROSITE" id="PS50991">
    <property type="entry name" value="PYR_CT"/>
    <property type="match status" value="1"/>
</dbReference>
<keyword evidence="7 11" id="KW-0808">Transferase</keyword>
<dbReference type="GO" id="GO:0009098">
    <property type="term" value="P:L-leucine biosynthetic process"/>
    <property type="evidence" value="ECO:0007669"/>
    <property type="project" value="UniProtKB-UniRule"/>
</dbReference>
<feature type="binding site" evidence="11">
    <location>
        <position position="202"/>
    </location>
    <ligand>
        <name>Mn(2+)</name>
        <dbReference type="ChEBI" id="CHEBI:29035"/>
    </ligand>
</feature>
<proteinExistence type="inferred from homology"/>
<dbReference type="InterPro" id="IPR005671">
    <property type="entry name" value="LeuA_bact_synth"/>
</dbReference>
<dbReference type="Gene3D" id="3.20.20.70">
    <property type="entry name" value="Aldolase class I"/>
    <property type="match status" value="1"/>
</dbReference>
<feature type="binding site" evidence="11">
    <location>
        <position position="14"/>
    </location>
    <ligand>
        <name>Mn(2+)</name>
        <dbReference type="ChEBI" id="CHEBI:29035"/>
    </ligand>
</feature>
<protein>
    <recommendedName>
        <fullName evidence="4 11">2-isopropylmalate synthase</fullName>
        <ecNumber evidence="3 11">2.3.3.13</ecNumber>
    </recommendedName>
    <alternativeName>
        <fullName evidence="11">Alpha-IPM synthase</fullName>
    </alternativeName>
    <alternativeName>
        <fullName evidence="11">Alpha-isopropylmalate synthase</fullName>
    </alternativeName>
</protein>
<evidence type="ECO:0000259" key="12">
    <source>
        <dbReference type="PROSITE" id="PS50991"/>
    </source>
</evidence>
<evidence type="ECO:0000256" key="10">
    <source>
        <dbReference type="ARBA" id="ARBA00023304"/>
    </source>
</evidence>
<evidence type="ECO:0000256" key="8">
    <source>
        <dbReference type="ARBA" id="ARBA00022723"/>
    </source>
</evidence>
<dbReference type="SUPFAM" id="SSF110921">
    <property type="entry name" value="2-isopropylmalate synthase LeuA, allosteric (dimerisation) domain"/>
    <property type="match status" value="1"/>
</dbReference>
<comment type="similarity">
    <text evidence="2 11">Belongs to the alpha-IPM synthase/homocitrate synthase family. LeuA type 1 subfamily.</text>
</comment>
<name>A0AAU9ESY0_9BACT</name>
<accession>A0AAU9ESY0</accession>
<feature type="region of interest" description="Regulatory domain" evidence="11">
    <location>
        <begin position="391"/>
        <end position="515"/>
    </location>
</feature>
<sequence>MSNLVKIFDTTLRDGEQSPGASMNLEEKMRLAHKLAQLGVDIIEVGFPASSPGDFESVNQIAQQVKGPVICGLARTGHADIQTCWEAIKPAEKKRIHVFIATSDIHLEHKLRISREQALAEITSGVGLAASLCDDVEFSAEDASRSDPDFLAQAVATALEAGATTINIPDTVGYALPDEFTERIKYLYKKVPQLKKATVSVHCHDDLGLAVANSLAGIKAGARQVEGCINGIGERAGNASIEEVVMMLATREKALGLTTNINRKEIYPASRLVSMITGVTVQPNKAIVGANAFAHESGIHVDGVLKNPLTYEIMTPEEVGIGQNNLVLGKHSGRAALKARLADMGYELDRDNVEKLFQAFKRLADKKKEVFNEDLEALIADEILRIPLRWRLDYLNIVSGTVTVPTATVRIFDCEELKQEFGSGSGPVDAVYNTISKITGSKAKLLRFTISAITGGLDAQGEVTVRLGENGLVVLGKSSDSDILVAAAKAYINGLNRLEYLKTHGPRLSAQESSL</sequence>
<dbReference type="InterPro" id="IPR036230">
    <property type="entry name" value="LeuA_allosteric_dom_sf"/>
</dbReference>
<dbReference type="InterPro" id="IPR000891">
    <property type="entry name" value="PYR_CT"/>
</dbReference>
<evidence type="ECO:0000256" key="1">
    <source>
        <dbReference type="ARBA" id="ARBA00004689"/>
    </source>
</evidence>
<gene>
    <name evidence="11 13" type="primary">leuA</name>
    <name evidence="13" type="ORF">FAK_33200</name>
</gene>
<dbReference type="AlphaFoldDB" id="A0AAU9ESY0"/>
<comment type="cofactor">
    <cofactor evidence="11">
        <name>Mn(2+)</name>
        <dbReference type="ChEBI" id="CHEBI:29035"/>
    </cofactor>
</comment>
<evidence type="ECO:0000256" key="4">
    <source>
        <dbReference type="ARBA" id="ARBA00018198"/>
    </source>
</evidence>
<dbReference type="HAMAP" id="MF_01025">
    <property type="entry name" value="LeuA_type1"/>
    <property type="match status" value="1"/>
</dbReference>
<dbReference type="Gene3D" id="1.10.238.260">
    <property type="match status" value="1"/>
</dbReference>
<dbReference type="GO" id="GO:0030145">
    <property type="term" value="F:manganese ion binding"/>
    <property type="evidence" value="ECO:0007669"/>
    <property type="project" value="UniProtKB-UniRule"/>
</dbReference>
<dbReference type="GO" id="GO:0005737">
    <property type="term" value="C:cytoplasm"/>
    <property type="evidence" value="ECO:0007669"/>
    <property type="project" value="UniProtKB-UniRule"/>
</dbReference>
<keyword evidence="8 11" id="KW-0479">Metal-binding</keyword>
<dbReference type="Gene3D" id="3.30.160.270">
    <property type="match status" value="1"/>
</dbReference>
<dbReference type="GO" id="GO:0003985">
    <property type="term" value="F:acetyl-CoA C-acetyltransferase activity"/>
    <property type="evidence" value="ECO:0007669"/>
    <property type="project" value="UniProtKB-UniRule"/>
</dbReference>
<organism evidence="13 14">
    <name type="scientific">Desulfoferula mesophila</name>
    <dbReference type="NCBI Taxonomy" id="3058419"/>
    <lineage>
        <taxon>Bacteria</taxon>
        <taxon>Pseudomonadati</taxon>
        <taxon>Thermodesulfobacteriota</taxon>
        <taxon>Desulfarculia</taxon>
        <taxon>Desulfarculales</taxon>
        <taxon>Desulfarculaceae</taxon>
        <taxon>Desulfoferula</taxon>
    </lineage>
</organism>
<dbReference type="Proteomes" id="UP001366166">
    <property type="component" value="Chromosome"/>
</dbReference>
<evidence type="ECO:0000256" key="11">
    <source>
        <dbReference type="HAMAP-Rule" id="MF_01025"/>
    </source>
</evidence>
<comment type="pathway">
    <text evidence="1 11">Amino-acid biosynthesis; L-leucine biosynthesis; L-leucine from 3-methyl-2-oxobutanoate: step 1/4.</text>
</comment>
<dbReference type="PROSITE" id="PS00816">
    <property type="entry name" value="AIPM_HOMOCIT_SYNTH_2"/>
    <property type="match status" value="1"/>
</dbReference>
<dbReference type="InterPro" id="IPR013785">
    <property type="entry name" value="Aldolase_TIM"/>
</dbReference>
<dbReference type="Pfam" id="PF00682">
    <property type="entry name" value="HMGL-like"/>
    <property type="match status" value="1"/>
</dbReference>
<reference evidence="14" key="1">
    <citation type="journal article" date="2023" name="Arch. Microbiol.">
        <title>Desulfoferula mesophilus gen. nov. sp. nov., a mesophilic sulfate-reducing bacterium isolated from a brackish lake sediment.</title>
        <authorList>
            <person name="Watanabe T."/>
            <person name="Yabe T."/>
            <person name="Tsuji J.M."/>
            <person name="Fukui M."/>
        </authorList>
    </citation>
    <scope>NUCLEOTIDE SEQUENCE [LARGE SCALE GENOMIC DNA]</scope>
    <source>
        <strain evidence="14">12FAK</strain>
    </source>
</reference>
<dbReference type="GO" id="GO:0003852">
    <property type="term" value="F:2-isopropylmalate synthase activity"/>
    <property type="evidence" value="ECO:0007669"/>
    <property type="project" value="UniProtKB-UniRule"/>
</dbReference>
<evidence type="ECO:0000256" key="9">
    <source>
        <dbReference type="ARBA" id="ARBA00023211"/>
    </source>
</evidence>
<evidence type="ECO:0000256" key="6">
    <source>
        <dbReference type="ARBA" id="ARBA00022605"/>
    </source>
</evidence>
<dbReference type="NCBIfam" id="NF002086">
    <property type="entry name" value="PRK00915.1-3"/>
    <property type="match status" value="1"/>
</dbReference>
<dbReference type="SMART" id="SM00917">
    <property type="entry name" value="LeuA_dimer"/>
    <property type="match status" value="1"/>
</dbReference>
<dbReference type="InterPro" id="IPR002034">
    <property type="entry name" value="AIPM/Hcit_synth_CS"/>
</dbReference>
<evidence type="ECO:0000313" key="13">
    <source>
        <dbReference type="EMBL" id="BEQ16254.1"/>
    </source>
</evidence>
<dbReference type="FunFam" id="1.10.238.260:FF:000001">
    <property type="entry name" value="2-isopropylmalate synthase"/>
    <property type="match status" value="1"/>
</dbReference>
<dbReference type="Pfam" id="PF22617">
    <property type="entry name" value="HCS_D2"/>
    <property type="match status" value="1"/>
</dbReference>
<dbReference type="Pfam" id="PF08502">
    <property type="entry name" value="LeuA_dimer"/>
    <property type="match status" value="1"/>
</dbReference>
<keyword evidence="11" id="KW-0963">Cytoplasm</keyword>
<dbReference type="PANTHER" id="PTHR10277">
    <property type="entry name" value="HOMOCITRATE SYNTHASE-RELATED"/>
    <property type="match status" value="1"/>
</dbReference>
<dbReference type="RefSeq" id="WP_338601820.1">
    <property type="nucleotide sequence ID" value="NZ_AP028679.1"/>
</dbReference>
<keyword evidence="9 11" id="KW-0464">Manganese</keyword>
<dbReference type="KEGG" id="dmp:FAK_33200"/>
<keyword evidence="6 11" id="KW-0028">Amino-acid biosynthesis</keyword>
<comment type="function">
    <text evidence="11">Catalyzes the condensation of the acetyl group of acetyl-CoA with 3-methyl-2-oxobutanoate (2-ketoisovalerate) to form 3-carboxy-3-hydroxy-4-methylpentanoate (2-isopropylmalate).</text>
</comment>
<dbReference type="FunFam" id="3.20.20.70:FF:000010">
    <property type="entry name" value="2-isopropylmalate synthase"/>
    <property type="match status" value="1"/>
</dbReference>
<dbReference type="EC" id="2.3.3.13" evidence="3 11"/>
<dbReference type="PANTHER" id="PTHR10277:SF9">
    <property type="entry name" value="2-ISOPROPYLMALATE SYNTHASE 1, CHLOROPLASTIC-RELATED"/>
    <property type="match status" value="1"/>
</dbReference>
<feature type="binding site" evidence="11">
    <location>
        <position position="238"/>
    </location>
    <ligand>
        <name>Mn(2+)</name>
        <dbReference type="ChEBI" id="CHEBI:29035"/>
    </ligand>
</feature>
<comment type="subunit">
    <text evidence="11">Homodimer.</text>
</comment>
<dbReference type="SUPFAM" id="SSF51569">
    <property type="entry name" value="Aldolase"/>
    <property type="match status" value="1"/>
</dbReference>
<dbReference type="InterPro" id="IPR013709">
    <property type="entry name" value="2-isopropylmalate_synth_dimer"/>
</dbReference>
<dbReference type="InterPro" id="IPR050073">
    <property type="entry name" value="2-IPM_HCS-like"/>
</dbReference>
<evidence type="ECO:0000256" key="2">
    <source>
        <dbReference type="ARBA" id="ARBA00009396"/>
    </source>
</evidence>
<evidence type="ECO:0000256" key="7">
    <source>
        <dbReference type="ARBA" id="ARBA00022679"/>
    </source>
</evidence>
<evidence type="ECO:0000256" key="5">
    <source>
        <dbReference type="ARBA" id="ARBA00022430"/>
    </source>
</evidence>
<dbReference type="NCBIfam" id="TIGR00973">
    <property type="entry name" value="leuA_bact"/>
    <property type="match status" value="1"/>
</dbReference>
<keyword evidence="10 11" id="KW-0100">Branched-chain amino acid biosynthesis</keyword>
<dbReference type="EMBL" id="AP028679">
    <property type="protein sequence ID" value="BEQ16254.1"/>
    <property type="molecule type" value="Genomic_DNA"/>
</dbReference>
<feature type="binding site" evidence="11">
    <location>
        <position position="204"/>
    </location>
    <ligand>
        <name>Mn(2+)</name>
        <dbReference type="ChEBI" id="CHEBI:29035"/>
    </ligand>
</feature>
<comment type="catalytic activity">
    <reaction evidence="11">
        <text>3-methyl-2-oxobutanoate + acetyl-CoA + H2O = (2S)-2-isopropylmalate + CoA + H(+)</text>
        <dbReference type="Rhea" id="RHEA:21524"/>
        <dbReference type="ChEBI" id="CHEBI:1178"/>
        <dbReference type="ChEBI" id="CHEBI:11851"/>
        <dbReference type="ChEBI" id="CHEBI:15377"/>
        <dbReference type="ChEBI" id="CHEBI:15378"/>
        <dbReference type="ChEBI" id="CHEBI:57287"/>
        <dbReference type="ChEBI" id="CHEBI:57288"/>
        <dbReference type="EC" id="2.3.3.13"/>
    </reaction>
</comment>
<evidence type="ECO:0000256" key="3">
    <source>
        <dbReference type="ARBA" id="ARBA00012973"/>
    </source>
</evidence>
<dbReference type="CDD" id="cd07940">
    <property type="entry name" value="DRE_TIM_IPMS"/>
    <property type="match status" value="1"/>
</dbReference>
<dbReference type="PROSITE" id="PS00815">
    <property type="entry name" value="AIPM_HOMOCIT_SYNTH_1"/>
    <property type="match status" value="1"/>
</dbReference>
<evidence type="ECO:0000313" key="14">
    <source>
        <dbReference type="Proteomes" id="UP001366166"/>
    </source>
</evidence>
<keyword evidence="5 11" id="KW-0432">Leucine biosynthesis</keyword>
<dbReference type="InterPro" id="IPR054691">
    <property type="entry name" value="LeuA/HCS_post-cat"/>
</dbReference>
<feature type="domain" description="Pyruvate carboxyltransferase" evidence="12">
    <location>
        <begin position="5"/>
        <end position="267"/>
    </location>
</feature>